<dbReference type="AlphaFoldDB" id="A0A8S1BJ10"/>
<protein>
    <submittedName>
        <fullName evidence="3">Uncharacterized protein</fullName>
    </submittedName>
</protein>
<name>A0A8S1BJ10_ARCPL</name>
<organism evidence="3 4">
    <name type="scientific">Arctia plantaginis</name>
    <name type="common">Wood tiger moth</name>
    <name type="synonym">Phalaena plantaginis</name>
    <dbReference type="NCBI Taxonomy" id="874455"/>
    <lineage>
        <taxon>Eukaryota</taxon>
        <taxon>Metazoa</taxon>
        <taxon>Ecdysozoa</taxon>
        <taxon>Arthropoda</taxon>
        <taxon>Hexapoda</taxon>
        <taxon>Insecta</taxon>
        <taxon>Pterygota</taxon>
        <taxon>Neoptera</taxon>
        <taxon>Endopterygota</taxon>
        <taxon>Lepidoptera</taxon>
        <taxon>Glossata</taxon>
        <taxon>Ditrysia</taxon>
        <taxon>Noctuoidea</taxon>
        <taxon>Erebidae</taxon>
        <taxon>Arctiinae</taxon>
        <taxon>Arctia</taxon>
    </lineage>
</organism>
<evidence type="ECO:0000256" key="1">
    <source>
        <dbReference type="SAM" id="SignalP"/>
    </source>
</evidence>
<dbReference type="Proteomes" id="UP000494256">
    <property type="component" value="Unassembled WGS sequence"/>
</dbReference>
<keyword evidence="4" id="KW-1185">Reference proteome</keyword>
<evidence type="ECO:0000313" key="5">
    <source>
        <dbReference type="Proteomes" id="UP000494256"/>
    </source>
</evidence>
<dbReference type="EMBL" id="CADEBD010000284">
    <property type="protein sequence ID" value="CAB3228983.1"/>
    <property type="molecule type" value="Genomic_DNA"/>
</dbReference>
<dbReference type="EMBL" id="CADEBC010000590">
    <property type="protein sequence ID" value="CAB3257101.1"/>
    <property type="molecule type" value="Genomic_DNA"/>
</dbReference>
<gene>
    <name evidence="3" type="ORF">APLA_LOCUS15786</name>
    <name evidence="2" type="ORF">APLA_LOCUS3776</name>
</gene>
<sequence length="117" mass="14014">MLLQRLIFFIVCNIVLYEETCSRKLPPILRKAMNVLWYDKPAHAVKRMVTFVENEGMRAKSLVNQTVHAYQATRKLAQKRVRKWWKNFQASIKDTRKTVSNKLKETRDLYWDPLMVE</sequence>
<feature type="signal peptide" evidence="1">
    <location>
        <begin position="1"/>
        <end position="17"/>
    </location>
</feature>
<accession>A0A8S1BJ10</accession>
<feature type="chain" id="PRO_5036273199" evidence="1">
    <location>
        <begin position="18"/>
        <end position="117"/>
    </location>
</feature>
<evidence type="ECO:0000313" key="3">
    <source>
        <dbReference type="EMBL" id="CAB3257101.1"/>
    </source>
</evidence>
<keyword evidence="1" id="KW-0732">Signal</keyword>
<dbReference type="Proteomes" id="UP000494106">
    <property type="component" value="Unassembled WGS sequence"/>
</dbReference>
<dbReference type="OrthoDB" id="7228310at2759"/>
<comment type="caution">
    <text evidence="3">The sequence shown here is derived from an EMBL/GenBank/DDBJ whole genome shotgun (WGS) entry which is preliminary data.</text>
</comment>
<evidence type="ECO:0000313" key="2">
    <source>
        <dbReference type="EMBL" id="CAB3228983.1"/>
    </source>
</evidence>
<reference evidence="4 5" key="1">
    <citation type="submission" date="2020-04" db="EMBL/GenBank/DDBJ databases">
        <authorList>
            <person name="Wallbank WR R."/>
            <person name="Pardo Diaz C."/>
            <person name="Kozak K."/>
            <person name="Martin S."/>
            <person name="Jiggins C."/>
            <person name="Moest M."/>
            <person name="Warren A I."/>
            <person name="Byers J.R.P. K."/>
            <person name="Montejo-Kovacevich G."/>
            <person name="Yen C E."/>
        </authorList>
    </citation>
    <scope>NUCLEOTIDE SEQUENCE [LARGE SCALE GENOMIC DNA]</scope>
</reference>
<proteinExistence type="predicted"/>
<evidence type="ECO:0000313" key="4">
    <source>
        <dbReference type="Proteomes" id="UP000494106"/>
    </source>
</evidence>